<dbReference type="InterPro" id="IPR012495">
    <property type="entry name" value="TadE-like_dom"/>
</dbReference>
<proteinExistence type="predicted"/>
<sequence>MRVLKNFARKTDGVTAIESVFIIPVFFALVFSTFEVGYVFFTTAMVEQSTSINARRVKVGRAFKPGLQYNAEPGECQTGMECFFDSICSGLIITSNCDNLAVEVRRFDSFADIPNDEMNCRDDEGFKFDEQLYEPGDKNDIIRVRVCYNLQTVNPTVGLNLAQNDDGTRSIIAVQIMRNEPFLSAKELNPNLVDEEN</sequence>
<evidence type="ECO:0000256" key="1">
    <source>
        <dbReference type="SAM" id="Phobius"/>
    </source>
</evidence>
<keyword evidence="1" id="KW-0472">Membrane</keyword>
<protein>
    <recommendedName>
        <fullName evidence="2">TadE-like domain-containing protein</fullName>
    </recommendedName>
</protein>
<comment type="caution">
    <text evidence="3">The sequence shown here is derived from an EMBL/GenBank/DDBJ whole genome shotgun (WGS) entry which is preliminary data.</text>
</comment>
<dbReference type="EMBL" id="JACHOB010000006">
    <property type="protein sequence ID" value="MBB4660069.1"/>
    <property type="molecule type" value="Genomic_DNA"/>
</dbReference>
<dbReference type="RefSeq" id="WP_183819292.1">
    <property type="nucleotide sequence ID" value="NZ_JACHOB010000006.1"/>
</dbReference>
<evidence type="ECO:0000259" key="2">
    <source>
        <dbReference type="Pfam" id="PF07811"/>
    </source>
</evidence>
<name>A0A840I5E4_9PROT</name>
<accession>A0A840I5E4</accession>
<reference evidence="3 4" key="1">
    <citation type="submission" date="2020-08" db="EMBL/GenBank/DDBJ databases">
        <title>Genomic Encyclopedia of Type Strains, Phase IV (KMG-IV): sequencing the most valuable type-strain genomes for metagenomic binning, comparative biology and taxonomic classification.</title>
        <authorList>
            <person name="Goeker M."/>
        </authorList>
    </citation>
    <scope>NUCLEOTIDE SEQUENCE [LARGE SCALE GENOMIC DNA]</scope>
    <source>
        <strain evidence="3 4">DSM 102850</strain>
    </source>
</reference>
<dbReference type="Proteomes" id="UP000563524">
    <property type="component" value="Unassembled WGS sequence"/>
</dbReference>
<gene>
    <name evidence="3" type="ORF">GGQ59_002613</name>
</gene>
<evidence type="ECO:0000313" key="3">
    <source>
        <dbReference type="EMBL" id="MBB4660069.1"/>
    </source>
</evidence>
<evidence type="ECO:0000313" key="4">
    <source>
        <dbReference type="Proteomes" id="UP000563524"/>
    </source>
</evidence>
<keyword evidence="4" id="KW-1185">Reference proteome</keyword>
<feature type="domain" description="TadE-like" evidence="2">
    <location>
        <begin position="13"/>
        <end position="50"/>
    </location>
</feature>
<keyword evidence="1" id="KW-0812">Transmembrane</keyword>
<feature type="transmembrane region" description="Helical" evidence="1">
    <location>
        <begin position="20"/>
        <end position="41"/>
    </location>
</feature>
<dbReference type="AlphaFoldDB" id="A0A840I5E4"/>
<organism evidence="3 4">
    <name type="scientific">Parvularcula dongshanensis</name>
    <dbReference type="NCBI Taxonomy" id="1173995"/>
    <lineage>
        <taxon>Bacteria</taxon>
        <taxon>Pseudomonadati</taxon>
        <taxon>Pseudomonadota</taxon>
        <taxon>Alphaproteobacteria</taxon>
        <taxon>Parvularculales</taxon>
        <taxon>Parvularculaceae</taxon>
        <taxon>Parvularcula</taxon>
    </lineage>
</organism>
<keyword evidence="1" id="KW-1133">Transmembrane helix</keyword>
<dbReference type="Pfam" id="PF07811">
    <property type="entry name" value="TadE"/>
    <property type="match status" value="1"/>
</dbReference>